<reference evidence="2 3" key="1">
    <citation type="journal article" date="2019" name="PLoS ONE">
        <title>Comparative genome analysis indicates high evolutionary potential of pathogenicity genes in Colletotrichum tanaceti.</title>
        <authorList>
            <person name="Lelwala R.V."/>
            <person name="Korhonen P.K."/>
            <person name="Young N.D."/>
            <person name="Scott J.B."/>
            <person name="Ades P.A."/>
            <person name="Gasser R.B."/>
            <person name="Taylor P.W.J."/>
        </authorList>
    </citation>
    <scope>NUCLEOTIDE SEQUENCE [LARGE SCALE GENOMIC DNA]</scope>
    <source>
        <strain evidence="2">BRIP57314</strain>
    </source>
</reference>
<proteinExistence type="predicted"/>
<keyword evidence="3" id="KW-1185">Reference proteome</keyword>
<keyword evidence="1" id="KW-1133">Transmembrane helix</keyword>
<sequence>MHTVTEDIRRQLLPATNGVAFATYTLNFLLAAIPLLPQAQAAFQRIVNFGLNPTGLTMEIYVHLNLAPSPAIILTLHGCGGAGQAYARQADYVSRSDFKRTFLVIYPSSTRDSNFWDVATVATITPDDGGGDSTGLASMVW</sequence>
<dbReference type="InterPro" id="IPR029058">
    <property type="entry name" value="AB_hydrolase_fold"/>
</dbReference>
<protein>
    <submittedName>
        <fullName evidence="2">Putative acetylxylan esterase A</fullName>
    </submittedName>
</protein>
<feature type="transmembrane region" description="Helical" evidence="1">
    <location>
        <begin position="12"/>
        <end position="36"/>
    </location>
</feature>
<dbReference type="Gene3D" id="3.40.50.1820">
    <property type="entry name" value="alpha/beta hydrolase"/>
    <property type="match status" value="1"/>
</dbReference>
<accession>A0A4U6XPV5</accession>
<dbReference type="OrthoDB" id="2425929at2759"/>
<dbReference type="AlphaFoldDB" id="A0A4U6XPV5"/>
<evidence type="ECO:0000313" key="2">
    <source>
        <dbReference type="EMBL" id="TKW57804.1"/>
    </source>
</evidence>
<dbReference type="STRING" id="1306861.A0A4U6XPV5"/>
<name>A0A4U6XPV5_9PEZI</name>
<comment type="caution">
    <text evidence="2">The sequence shown here is derived from an EMBL/GenBank/DDBJ whole genome shotgun (WGS) entry which is preliminary data.</text>
</comment>
<dbReference type="EMBL" id="PJEX01000035">
    <property type="protein sequence ID" value="TKW57804.1"/>
    <property type="molecule type" value="Genomic_DNA"/>
</dbReference>
<evidence type="ECO:0000313" key="3">
    <source>
        <dbReference type="Proteomes" id="UP000310108"/>
    </source>
</evidence>
<keyword evidence="1" id="KW-0812">Transmembrane</keyword>
<organism evidence="2 3">
    <name type="scientific">Colletotrichum tanaceti</name>
    <dbReference type="NCBI Taxonomy" id="1306861"/>
    <lineage>
        <taxon>Eukaryota</taxon>
        <taxon>Fungi</taxon>
        <taxon>Dikarya</taxon>
        <taxon>Ascomycota</taxon>
        <taxon>Pezizomycotina</taxon>
        <taxon>Sordariomycetes</taxon>
        <taxon>Hypocreomycetidae</taxon>
        <taxon>Glomerellales</taxon>
        <taxon>Glomerellaceae</taxon>
        <taxon>Colletotrichum</taxon>
        <taxon>Colletotrichum destructivum species complex</taxon>
    </lineage>
</organism>
<gene>
    <name evidence="2" type="primary">axeA</name>
    <name evidence="2" type="ORF">CTA1_392</name>
</gene>
<dbReference type="Proteomes" id="UP000310108">
    <property type="component" value="Unassembled WGS sequence"/>
</dbReference>
<keyword evidence="1" id="KW-0472">Membrane</keyword>
<evidence type="ECO:0000256" key="1">
    <source>
        <dbReference type="SAM" id="Phobius"/>
    </source>
</evidence>